<dbReference type="SMART" id="SM00028">
    <property type="entry name" value="TPR"/>
    <property type="match status" value="2"/>
</dbReference>
<dbReference type="Pfam" id="PF13424">
    <property type="entry name" value="TPR_12"/>
    <property type="match status" value="1"/>
</dbReference>
<evidence type="ECO:0000259" key="4">
    <source>
        <dbReference type="PROSITE" id="PS51755"/>
    </source>
</evidence>
<keyword evidence="6" id="KW-1185">Reference proteome</keyword>
<dbReference type="InterPro" id="IPR001867">
    <property type="entry name" value="OmpR/PhoB-type_DNA-bd"/>
</dbReference>
<dbReference type="CDD" id="cd15831">
    <property type="entry name" value="BTAD"/>
    <property type="match status" value="1"/>
</dbReference>
<dbReference type="Gene3D" id="1.10.10.10">
    <property type="entry name" value="Winged helix-like DNA-binding domain superfamily/Winged helix DNA-binding domain"/>
    <property type="match status" value="1"/>
</dbReference>
<dbReference type="SUPFAM" id="SSF46894">
    <property type="entry name" value="C-terminal effector domain of the bipartite response regulators"/>
    <property type="match status" value="1"/>
</dbReference>
<comment type="caution">
    <text evidence="5">The sequence shown here is derived from an EMBL/GenBank/DDBJ whole genome shotgun (WGS) entry which is preliminary data.</text>
</comment>
<proteinExistence type="inferred from homology"/>
<organism evidence="5 6">
    <name type="scientific">Actinomadura yumaensis</name>
    <dbReference type="NCBI Taxonomy" id="111807"/>
    <lineage>
        <taxon>Bacteria</taxon>
        <taxon>Bacillati</taxon>
        <taxon>Actinomycetota</taxon>
        <taxon>Actinomycetes</taxon>
        <taxon>Streptosporangiales</taxon>
        <taxon>Thermomonosporaceae</taxon>
        <taxon>Actinomadura</taxon>
    </lineage>
</organism>
<dbReference type="InterPro" id="IPR011990">
    <property type="entry name" value="TPR-like_helical_dom_sf"/>
</dbReference>
<dbReference type="SMART" id="SM01043">
    <property type="entry name" value="BTAD"/>
    <property type="match status" value="1"/>
</dbReference>
<evidence type="ECO:0000256" key="1">
    <source>
        <dbReference type="ARBA" id="ARBA00005820"/>
    </source>
</evidence>
<evidence type="ECO:0000256" key="3">
    <source>
        <dbReference type="PROSITE-ProRule" id="PRU01091"/>
    </source>
</evidence>
<dbReference type="PRINTS" id="PR00364">
    <property type="entry name" value="DISEASERSIST"/>
</dbReference>
<accession>A0ABW2D1N8</accession>
<dbReference type="Pfam" id="PF03704">
    <property type="entry name" value="BTAD"/>
    <property type="match status" value="1"/>
</dbReference>
<dbReference type="InterPro" id="IPR005158">
    <property type="entry name" value="BTAD"/>
</dbReference>
<evidence type="ECO:0000256" key="2">
    <source>
        <dbReference type="ARBA" id="ARBA00023125"/>
    </source>
</evidence>
<keyword evidence="2 3" id="KW-0238">DNA-binding</keyword>
<dbReference type="PROSITE" id="PS51755">
    <property type="entry name" value="OMPR_PHOB"/>
    <property type="match status" value="1"/>
</dbReference>
<dbReference type="Proteomes" id="UP001596380">
    <property type="component" value="Unassembled WGS sequence"/>
</dbReference>
<name>A0ABW2D1N8_9ACTN</name>
<dbReference type="PANTHER" id="PTHR47691">
    <property type="entry name" value="REGULATOR-RELATED"/>
    <property type="match status" value="1"/>
</dbReference>
<gene>
    <name evidence="5" type="ORF">ACFQKB_45935</name>
</gene>
<dbReference type="EMBL" id="JBHSXS010000072">
    <property type="protein sequence ID" value="MFC6887171.1"/>
    <property type="molecule type" value="Genomic_DNA"/>
</dbReference>
<dbReference type="SUPFAM" id="SSF52540">
    <property type="entry name" value="P-loop containing nucleoside triphosphate hydrolases"/>
    <property type="match status" value="1"/>
</dbReference>
<dbReference type="Gene3D" id="1.25.40.10">
    <property type="entry name" value="Tetratricopeptide repeat domain"/>
    <property type="match status" value="2"/>
</dbReference>
<dbReference type="RefSeq" id="WP_378064187.1">
    <property type="nucleotide sequence ID" value="NZ_JBHSXS010000072.1"/>
</dbReference>
<dbReference type="InterPro" id="IPR016032">
    <property type="entry name" value="Sig_transdc_resp-reg_C-effctor"/>
</dbReference>
<dbReference type="Gene3D" id="3.40.50.300">
    <property type="entry name" value="P-loop containing nucleotide triphosphate hydrolases"/>
    <property type="match status" value="1"/>
</dbReference>
<dbReference type="SUPFAM" id="SSF48452">
    <property type="entry name" value="TPR-like"/>
    <property type="match status" value="2"/>
</dbReference>
<dbReference type="InterPro" id="IPR049945">
    <property type="entry name" value="AAA_22"/>
</dbReference>
<dbReference type="PANTHER" id="PTHR47691:SF3">
    <property type="entry name" value="HTH-TYPE TRANSCRIPTIONAL REGULATOR RV0890C-RELATED"/>
    <property type="match status" value="1"/>
</dbReference>
<feature type="DNA-binding region" description="OmpR/PhoB-type" evidence="3">
    <location>
        <begin position="1"/>
        <end position="91"/>
    </location>
</feature>
<feature type="domain" description="OmpR/PhoB-type" evidence="4">
    <location>
        <begin position="1"/>
        <end position="91"/>
    </location>
</feature>
<sequence>MRFGVLGATRAWRDDGSEAALGGPARRALLAVLLTDPGRPIPVGRVLDELHGGTVPDKAAHALQAQVSRLRRALGPDAPIEHSPSGYRVAAPPDAVDAWRFERMADEGRAALGAGDHASAAALLRDALRLWRGAPFADIADAPSGRAHAVRLEERALAAREDRIDADLRLGRGDAVVPELRELIGRHPVRERLHALLMRALASQGRRAEALEAFAHARRTLADELGTDPSAELTTLHTSLLQETPPDGPFGGGAVARAPAQHTSFVGRTDEVREVRDLLRRARLVTLLGPGGVGKTRLAAEAASGPPDSEACFVELAATRDETGVTQAVLSALDLRETVLLAPPGVPAAGPSVPVAVGRLAAALAERRTLLVLDNCEHVLDAVAALVLALLRACPGLRVLTTSREPLGVTGEHLRQVRPLDGAAAVRLFADRAAAVRPGFTVDGANAADVRRVCAALDDLPLAIELAAARLRTRDIASLASGLHDRLGLLARGTRSADARHRTLRAAIGWSWDLLTADERRAASRFAVFAGGASPEAAAAVCAVPDAANVLESLADKSFLDAAAGRYRMLETIRAYAAERLTAARTTDDDAGRAHALHFLAFAEDADPHLLGAGQLDRLRALAAEHDNLLAALRWAVDGGEVATALRLLAALSTYLWVRGLSTSASGLAARLLDLAGDAPPPGLEEEYAICGLVVAADPARAATWRRHREAVGAVVLAGGGRRPYVPFRWFMVTVGADDARGALALIRGGRDHPHPWARAAAHLLSGFPRLAAGDAQGAEREFGVAAATFREAGDRWGTAMALDALAGLAASHGDAARAIVLTREALGLAERLGAVDDQSDLLCNLGDYRIDADPAAARADYARAADLARRAGGPTYLAAALRGLGDIAALDGDLDGARERYEAALERFDPRWVKSVGNRARALSGLGRLAERRGDLAEARDLHRRAVEAAAPMGARFEGAQAMAGLAGAVVADGDRPEAAALLGAAAAFRGTASPLGAEAARVERVAAAARAELGDGPFDAAHHAGTRMTHDEVLALAAPRRTTA</sequence>
<dbReference type="Pfam" id="PF13401">
    <property type="entry name" value="AAA_22"/>
    <property type="match status" value="1"/>
</dbReference>
<dbReference type="InterPro" id="IPR036388">
    <property type="entry name" value="WH-like_DNA-bd_sf"/>
</dbReference>
<evidence type="ECO:0000313" key="5">
    <source>
        <dbReference type="EMBL" id="MFC6887171.1"/>
    </source>
</evidence>
<reference evidence="6" key="1">
    <citation type="journal article" date="2019" name="Int. J. Syst. Evol. Microbiol.">
        <title>The Global Catalogue of Microorganisms (GCM) 10K type strain sequencing project: providing services to taxonomists for standard genome sequencing and annotation.</title>
        <authorList>
            <consortium name="The Broad Institute Genomics Platform"/>
            <consortium name="The Broad Institute Genome Sequencing Center for Infectious Disease"/>
            <person name="Wu L."/>
            <person name="Ma J."/>
        </authorList>
    </citation>
    <scope>NUCLEOTIDE SEQUENCE [LARGE SCALE GENOMIC DNA]</scope>
    <source>
        <strain evidence="6">JCM 3369</strain>
    </source>
</reference>
<dbReference type="SMART" id="SM00862">
    <property type="entry name" value="Trans_reg_C"/>
    <property type="match status" value="1"/>
</dbReference>
<dbReference type="InterPro" id="IPR019734">
    <property type="entry name" value="TPR_rpt"/>
</dbReference>
<comment type="similarity">
    <text evidence="1">Belongs to the AfsR/DnrI/RedD regulatory family.</text>
</comment>
<dbReference type="InterPro" id="IPR027417">
    <property type="entry name" value="P-loop_NTPase"/>
</dbReference>
<protein>
    <submittedName>
        <fullName evidence="5">BTAD domain-containing putative transcriptional regulator</fullName>
    </submittedName>
</protein>
<evidence type="ECO:0000313" key="6">
    <source>
        <dbReference type="Proteomes" id="UP001596380"/>
    </source>
</evidence>